<feature type="transmembrane region" description="Helical" evidence="2">
    <location>
        <begin position="323"/>
        <end position="344"/>
    </location>
</feature>
<dbReference type="InterPro" id="IPR050327">
    <property type="entry name" value="Proton-linked_MCT"/>
</dbReference>
<comment type="caution">
    <text evidence="4">The sequence shown here is derived from an EMBL/GenBank/DDBJ whole genome shotgun (WGS) entry which is preliminary data.</text>
</comment>
<evidence type="ECO:0000313" key="4">
    <source>
        <dbReference type="EMBL" id="KAJ7377866.1"/>
    </source>
</evidence>
<feature type="transmembrane region" description="Helical" evidence="2">
    <location>
        <begin position="292"/>
        <end position="311"/>
    </location>
</feature>
<keyword evidence="2" id="KW-0812">Transmembrane</keyword>
<proteinExistence type="predicted"/>
<name>A0A9W9Z9W7_9CNID</name>
<dbReference type="EMBL" id="MU826371">
    <property type="protein sequence ID" value="KAJ7377866.1"/>
    <property type="molecule type" value="Genomic_DNA"/>
</dbReference>
<dbReference type="OrthoDB" id="2213137at2759"/>
<dbReference type="Proteomes" id="UP001163046">
    <property type="component" value="Unassembled WGS sequence"/>
</dbReference>
<organism evidence="4 5">
    <name type="scientific">Desmophyllum pertusum</name>
    <dbReference type="NCBI Taxonomy" id="174260"/>
    <lineage>
        <taxon>Eukaryota</taxon>
        <taxon>Metazoa</taxon>
        <taxon>Cnidaria</taxon>
        <taxon>Anthozoa</taxon>
        <taxon>Hexacorallia</taxon>
        <taxon>Scleractinia</taxon>
        <taxon>Caryophylliina</taxon>
        <taxon>Caryophylliidae</taxon>
        <taxon>Desmophyllum</taxon>
    </lineage>
</organism>
<dbReference type="GO" id="GO:0016020">
    <property type="term" value="C:membrane"/>
    <property type="evidence" value="ECO:0007669"/>
    <property type="project" value="UniProtKB-SubCell"/>
</dbReference>
<evidence type="ECO:0000259" key="3">
    <source>
        <dbReference type="PROSITE" id="PS50850"/>
    </source>
</evidence>
<feature type="transmembrane region" description="Helical" evidence="2">
    <location>
        <begin position="208"/>
        <end position="226"/>
    </location>
</feature>
<dbReference type="PANTHER" id="PTHR11360:SF284">
    <property type="entry name" value="EG:103B4.3 PROTEIN-RELATED"/>
    <property type="match status" value="1"/>
</dbReference>
<gene>
    <name evidence="4" type="ORF">OS493_025760</name>
</gene>
<dbReference type="Pfam" id="PF07690">
    <property type="entry name" value="MFS_1"/>
    <property type="match status" value="1"/>
</dbReference>
<dbReference type="Gene3D" id="1.20.1250.20">
    <property type="entry name" value="MFS general substrate transporter like domains"/>
    <property type="match status" value="2"/>
</dbReference>
<dbReference type="CDD" id="cd17352">
    <property type="entry name" value="MFS_MCT_SLC16"/>
    <property type="match status" value="1"/>
</dbReference>
<feature type="transmembrane region" description="Helical" evidence="2">
    <location>
        <begin position="384"/>
        <end position="403"/>
    </location>
</feature>
<feature type="transmembrane region" description="Helical" evidence="2">
    <location>
        <begin position="143"/>
        <end position="164"/>
    </location>
</feature>
<evidence type="ECO:0000313" key="5">
    <source>
        <dbReference type="Proteomes" id="UP001163046"/>
    </source>
</evidence>
<feature type="transmembrane region" description="Helical" evidence="2">
    <location>
        <begin position="350"/>
        <end position="372"/>
    </location>
</feature>
<feature type="transmembrane region" description="Helical" evidence="2">
    <location>
        <begin position="49"/>
        <end position="78"/>
    </location>
</feature>
<dbReference type="InterPro" id="IPR036259">
    <property type="entry name" value="MFS_trans_sf"/>
</dbReference>
<dbReference type="InterPro" id="IPR020846">
    <property type="entry name" value="MFS_dom"/>
</dbReference>
<dbReference type="GO" id="GO:0008028">
    <property type="term" value="F:monocarboxylic acid transmembrane transporter activity"/>
    <property type="evidence" value="ECO:0007669"/>
    <property type="project" value="TreeGrafter"/>
</dbReference>
<feature type="transmembrane region" description="Helical" evidence="2">
    <location>
        <begin position="90"/>
        <end position="111"/>
    </location>
</feature>
<keyword evidence="5" id="KW-1185">Reference proteome</keyword>
<dbReference type="AlphaFoldDB" id="A0A9W9Z9W7"/>
<comment type="subcellular location">
    <subcellularLocation>
        <location evidence="1">Membrane</location>
        <topology evidence="1">Multi-pass membrane protein</topology>
    </subcellularLocation>
</comment>
<evidence type="ECO:0000256" key="1">
    <source>
        <dbReference type="ARBA" id="ARBA00004141"/>
    </source>
</evidence>
<dbReference type="PANTHER" id="PTHR11360">
    <property type="entry name" value="MONOCARBOXYLATE TRANSPORTER"/>
    <property type="match status" value="1"/>
</dbReference>
<feature type="transmembrane region" description="Helical" evidence="2">
    <location>
        <begin position="415"/>
        <end position="436"/>
    </location>
</feature>
<feature type="domain" description="Major facilitator superfamily (MFS) profile" evidence="3">
    <location>
        <begin position="50"/>
        <end position="438"/>
    </location>
</feature>
<accession>A0A9W9Z9W7</accession>
<dbReference type="SUPFAM" id="SSF103473">
    <property type="entry name" value="MFS general substrate transporter"/>
    <property type="match status" value="1"/>
</dbReference>
<protein>
    <recommendedName>
        <fullName evidence="3">Major facilitator superfamily (MFS) profile domain-containing protein</fullName>
    </recommendedName>
</protein>
<dbReference type="PROSITE" id="PS50850">
    <property type="entry name" value="MFS"/>
    <property type="match status" value="1"/>
</dbReference>
<feature type="transmembrane region" description="Helical" evidence="2">
    <location>
        <begin position="118"/>
        <end position="137"/>
    </location>
</feature>
<reference evidence="4" key="1">
    <citation type="submission" date="2023-01" db="EMBL/GenBank/DDBJ databases">
        <title>Genome assembly of the deep-sea coral Lophelia pertusa.</title>
        <authorList>
            <person name="Herrera S."/>
            <person name="Cordes E."/>
        </authorList>
    </citation>
    <scope>NUCLEOTIDE SEQUENCE</scope>
    <source>
        <strain evidence="4">USNM1676648</strain>
        <tissue evidence="4">Polyp</tissue>
    </source>
</reference>
<keyword evidence="2" id="KW-0472">Membrane</keyword>
<keyword evidence="2" id="KW-1133">Transmembrane helix</keyword>
<dbReference type="InterPro" id="IPR011701">
    <property type="entry name" value="MFS"/>
</dbReference>
<sequence>MTDLNAARSHSSMNIEHLTSIPVGGSITLINYAHRQLPSEYSSAKDRGWAWVVCAGSFFVMFMVYGIHTSFGVLLVVLLDHFDANKASTAWIGSISVNLLFLFSPVTSSLAGRYGVRVVTIAGGLIMSIGLFLSSYAPSLLFLYISYGLLLGIGTSLCATMALIVSADYFDKHLSLATGIVASGSSFGTLVFPPTLQVLLQSYGWQTTFRIMGLGGILMAMTGLVYRSVNRNHVPLPQVLPADGAQCFDMSVLKNRTFVMWTIATTVAGFGYFIPHFFLVRYSEDLGVPLSQGSWLISYLGISSAVGRMIFGRVSDVCSFKNIHIYRTCMFLSGLASVLCPLASSYWALVLYVVVLGLLDGSYIGLMSIVTLDIVGVHKIAPAWGILFFCQSFTYLLGPPAAGFMYDSLKTFKPVFYLAAGPMICGAFLLFFAALCKSNQTALGRQDVTSLVSSPKHCNGLDSNYRRCSAPPRIVFTAQKNETL</sequence>
<feature type="transmembrane region" description="Helical" evidence="2">
    <location>
        <begin position="176"/>
        <end position="196"/>
    </location>
</feature>
<evidence type="ECO:0000256" key="2">
    <source>
        <dbReference type="SAM" id="Phobius"/>
    </source>
</evidence>
<feature type="transmembrane region" description="Helical" evidence="2">
    <location>
        <begin position="258"/>
        <end position="280"/>
    </location>
</feature>